<dbReference type="Proteomes" id="UP001163115">
    <property type="component" value="Chromosome"/>
</dbReference>
<proteinExistence type="predicted"/>
<evidence type="ECO:0000313" key="1">
    <source>
        <dbReference type="EMBL" id="WAJ24554.1"/>
    </source>
</evidence>
<name>A0ABY7AFE2_9FIRM</name>
<dbReference type="RefSeq" id="WP_268115626.1">
    <property type="nucleotide sequence ID" value="NZ_CP113524.1"/>
</dbReference>
<protein>
    <recommendedName>
        <fullName evidence="3">Transposase</fullName>
    </recommendedName>
</protein>
<keyword evidence="2" id="KW-1185">Reference proteome</keyword>
<dbReference type="EMBL" id="CP113524">
    <property type="protein sequence ID" value="WAJ24554.1"/>
    <property type="molecule type" value="Genomic_DNA"/>
</dbReference>
<organism evidence="1 2">
    <name type="scientific">Lacrimispora xylanolytica</name>
    <dbReference type="NCBI Taxonomy" id="29375"/>
    <lineage>
        <taxon>Bacteria</taxon>
        <taxon>Bacillati</taxon>
        <taxon>Bacillota</taxon>
        <taxon>Clostridia</taxon>
        <taxon>Lachnospirales</taxon>
        <taxon>Lachnospiraceae</taxon>
        <taxon>Lacrimispora</taxon>
    </lineage>
</organism>
<reference evidence="1" key="1">
    <citation type="submission" date="2022-11" db="EMBL/GenBank/DDBJ databases">
        <title>Lacrimispora xylanolytica sy1, complete genome.</title>
        <authorList>
            <person name="Choi S."/>
        </authorList>
    </citation>
    <scope>NUCLEOTIDE SEQUENCE</scope>
    <source>
        <strain evidence="1">Sy1</strain>
    </source>
</reference>
<evidence type="ECO:0000313" key="2">
    <source>
        <dbReference type="Proteomes" id="UP001163115"/>
    </source>
</evidence>
<gene>
    <name evidence="1" type="ORF">OW255_03235</name>
</gene>
<evidence type="ECO:0008006" key="3">
    <source>
        <dbReference type="Google" id="ProtNLM"/>
    </source>
</evidence>
<sequence>MSDWCTAHDVSIKSYYYWLRKIKHEAFDAIPAKRKPKVSNVSFQPFMFAEVPHTNAKFSSSTAVIIRLGNSTLEIQNGADQEAIENTLRYHQASMLGDISKAEHIYLA</sequence>
<accession>A0ABY7AFE2</accession>